<feature type="compositionally biased region" description="Low complexity" evidence="2">
    <location>
        <begin position="113"/>
        <end position="128"/>
    </location>
</feature>
<protein>
    <submittedName>
        <fullName evidence="4">LAME_0G16864g1_1</fullName>
    </submittedName>
</protein>
<gene>
    <name evidence="4" type="ORF">LAME_0G16864G</name>
</gene>
<feature type="region of interest" description="Disordered" evidence="2">
    <location>
        <begin position="362"/>
        <end position="435"/>
    </location>
</feature>
<feature type="compositionally biased region" description="Low complexity" evidence="2">
    <location>
        <begin position="419"/>
        <end position="435"/>
    </location>
</feature>
<dbReference type="Proteomes" id="UP000191144">
    <property type="component" value="Chromosome G"/>
</dbReference>
<feature type="region of interest" description="Disordered" evidence="2">
    <location>
        <begin position="1"/>
        <end position="136"/>
    </location>
</feature>
<feature type="compositionally biased region" description="Polar residues" evidence="2">
    <location>
        <begin position="390"/>
        <end position="418"/>
    </location>
</feature>
<reference evidence="5" key="1">
    <citation type="submission" date="2016-03" db="EMBL/GenBank/DDBJ databases">
        <authorList>
            <person name="Devillers Hugo."/>
        </authorList>
    </citation>
    <scope>NUCLEOTIDE SEQUENCE [LARGE SCALE GENOMIC DNA]</scope>
</reference>
<keyword evidence="5" id="KW-1185">Reference proteome</keyword>
<evidence type="ECO:0000256" key="2">
    <source>
        <dbReference type="SAM" id="MobiDB-lite"/>
    </source>
</evidence>
<dbReference type="OrthoDB" id="5374328at2759"/>
<dbReference type="Pfam" id="PF10297">
    <property type="entry name" value="Hap4_Hap_bind"/>
    <property type="match status" value="1"/>
</dbReference>
<proteinExistence type="predicted"/>
<dbReference type="GO" id="GO:0006355">
    <property type="term" value="P:regulation of DNA-templated transcription"/>
    <property type="evidence" value="ECO:0007669"/>
    <property type="project" value="InterPro"/>
</dbReference>
<dbReference type="AlphaFoldDB" id="A0A1G4KBA2"/>
<sequence length="613" mass="66367">MPLKHLPIQPSIVSIAPSPHPGSTREGRKPGGHGLVIRTSRQWVLPPRPKPGRKPCLSALSGRHAASGDAGKPVKPQQTTQHTTQQTNQHSQPSQQRTSASVIPEKQSAPRKTTAAATAAAVAPVAAAGDERSMKLEKDHIAAAPSPTETITATPSVVEAPVSASASASAAASIAVTATKNFPVSAPQESSSAVAPVPEVSVSLQQMVPEDKAVFRRTSSSAPSVAPTTVKTTTNPVQPLSSATCAPTLKKLTKTALKKEIQHLKLENFKLKQEMGHLVGSLQDLKQKFSLFNNASSAVAPTSLHLSSTKKRPFLDSMEQKTCSDNTDSFLKFEDDNAEDEDASNAIISSAHMRPTMSFSSQYSSRTTLTDDEDPGFSSSTPSSLFSAELQRSVTNSSHVSSQPYHHHLQSLQNSSGTPSYSPLHHGSSSPSSMISTKATLSSLNSIKFVDDYEHQDFYSKHRQMFDNGIAPNLPSNSIVSPSTSNQPGDFHLDAIKEEDMDFRLEHDFGNEDVSILNFLENHSSRFDNTTATTAVTNTIPRWLVKDEEALGSDMDGFQSYSTEPELPKQEFRMPPSLEELIGEENSVRSEIEIKREDDEDDDLSRMNIFDFA</sequence>
<name>A0A1G4KBA2_9SACH</name>
<accession>A0A1G4KBA2</accession>
<organism evidence="4 5">
    <name type="scientific">Lachancea meyersii CBS 8951</name>
    <dbReference type="NCBI Taxonomy" id="1266667"/>
    <lineage>
        <taxon>Eukaryota</taxon>
        <taxon>Fungi</taxon>
        <taxon>Dikarya</taxon>
        <taxon>Ascomycota</taxon>
        <taxon>Saccharomycotina</taxon>
        <taxon>Saccharomycetes</taxon>
        <taxon>Saccharomycetales</taxon>
        <taxon>Saccharomycetaceae</taxon>
        <taxon>Lachancea</taxon>
    </lineage>
</organism>
<feature type="compositionally biased region" description="Low complexity" evidence="2">
    <location>
        <begin position="76"/>
        <end position="96"/>
    </location>
</feature>
<keyword evidence="1" id="KW-0539">Nucleus</keyword>
<evidence type="ECO:0000259" key="3">
    <source>
        <dbReference type="Pfam" id="PF10297"/>
    </source>
</evidence>
<evidence type="ECO:0000256" key="1">
    <source>
        <dbReference type="ARBA" id="ARBA00023242"/>
    </source>
</evidence>
<evidence type="ECO:0000313" key="5">
    <source>
        <dbReference type="Proteomes" id="UP000191144"/>
    </source>
</evidence>
<evidence type="ECO:0000313" key="4">
    <source>
        <dbReference type="EMBL" id="SCV01536.1"/>
    </source>
</evidence>
<feature type="compositionally biased region" description="Low complexity" evidence="2">
    <location>
        <begin position="378"/>
        <end position="387"/>
    </location>
</feature>
<feature type="domain" description="Hap4 transcription factor heteromerisation" evidence="3">
    <location>
        <begin position="39"/>
        <end position="55"/>
    </location>
</feature>
<dbReference type="GO" id="GO:0005634">
    <property type="term" value="C:nucleus"/>
    <property type="evidence" value="ECO:0007669"/>
    <property type="project" value="InterPro"/>
</dbReference>
<dbReference type="EMBL" id="LT598484">
    <property type="protein sequence ID" value="SCV01536.1"/>
    <property type="molecule type" value="Genomic_DNA"/>
</dbReference>
<dbReference type="InterPro" id="IPR018287">
    <property type="entry name" value="Hap4_TF_heteromerisation"/>
</dbReference>